<dbReference type="AlphaFoldDB" id="A0A1A8K3H9"/>
<gene>
    <name evidence="1" type="primary">Nfu_g_1_004835</name>
</gene>
<feature type="non-terminal residue" evidence="1">
    <location>
        <position position="1"/>
    </location>
</feature>
<accession>A0A1A8K3H9</accession>
<sequence>NPLMRVDFVENNARSGLSGIQCHLLQLCQRCVKVSSFWGEDTLPLMCG</sequence>
<dbReference type="EMBL" id="HAED01012232">
    <property type="protein sequence ID" value="SBQ98626.1"/>
    <property type="molecule type" value="Transcribed_RNA"/>
</dbReference>
<name>A0A1A8K3H9_NOTKU</name>
<feature type="non-terminal residue" evidence="1">
    <location>
        <position position="48"/>
    </location>
</feature>
<evidence type="ECO:0000313" key="1">
    <source>
        <dbReference type="EMBL" id="SBR26772.1"/>
    </source>
</evidence>
<reference evidence="1" key="1">
    <citation type="submission" date="2016-05" db="EMBL/GenBank/DDBJ databases">
        <authorList>
            <person name="Lavstsen T."/>
            <person name="Jespersen J.S."/>
        </authorList>
    </citation>
    <scope>NUCLEOTIDE SEQUENCE</scope>
    <source>
        <tissue evidence="1">Brain</tissue>
    </source>
</reference>
<protein>
    <submittedName>
        <fullName evidence="1">Uncharacterized protein</fullName>
    </submittedName>
</protein>
<reference evidence="1" key="2">
    <citation type="submission" date="2016-06" db="EMBL/GenBank/DDBJ databases">
        <title>The genome of a short-lived fish provides insights into sex chromosome evolution and the genetic control of aging.</title>
        <authorList>
            <person name="Reichwald K."/>
            <person name="Felder M."/>
            <person name="Petzold A."/>
            <person name="Koch P."/>
            <person name="Groth M."/>
            <person name="Platzer M."/>
        </authorList>
    </citation>
    <scope>NUCLEOTIDE SEQUENCE</scope>
    <source>
        <tissue evidence="1">Brain</tissue>
    </source>
</reference>
<proteinExistence type="predicted"/>
<dbReference type="EMBL" id="HAEE01006752">
    <property type="protein sequence ID" value="SBR26772.1"/>
    <property type="molecule type" value="Transcribed_RNA"/>
</dbReference>
<organism evidence="1">
    <name type="scientific">Nothobranchius kuhntae</name>
    <name type="common">Beira killifish</name>
    <dbReference type="NCBI Taxonomy" id="321403"/>
    <lineage>
        <taxon>Eukaryota</taxon>
        <taxon>Metazoa</taxon>
        <taxon>Chordata</taxon>
        <taxon>Craniata</taxon>
        <taxon>Vertebrata</taxon>
        <taxon>Euteleostomi</taxon>
        <taxon>Actinopterygii</taxon>
        <taxon>Neopterygii</taxon>
        <taxon>Teleostei</taxon>
        <taxon>Neoteleostei</taxon>
        <taxon>Acanthomorphata</taxon>
        <taxon>Ovalentaria</taxon>
        <taxon>Atherinomorphae</taxon>
        <taxon>Cyprinodontiformes</taxon>
        <taxon>Nothobranchiidae</taxon>
        <taxon>Nothobranchius</taxon>
    </lineage>
</organism>